<accession>A0A6J5MPF9</accession>
<evidence type="ECO:0000313" key="1">
    <source>
        <dbReference type="EMBL" id="CAB4148252.1"/>
    </source>
</evidence>
<organism evidence="1">
    <name type="scientific">uncultured Caudovirales phage</name>
    <dbReference type="NCBI Taxonomy" id="2100421"/>
    <lineage>
        <taxon>Viruses</taxon>
        <taxon>Duplodnaviria</taxon>
        <taxon>Heunggongvirae</taxon>
        <taxon>Uroviricota</taxon>
        <taxon>Caudoviricetes</taxon>
        <taxon>Peduoviridae</taxon>
        <taxon>Maltschvirus</taxon>
        <taxon>Maltschvirus maltsch</taxon>
    </lineage>
</organism>
<protein>
    <submittedName>
        <fullName evidence="1">Uncharacterized protein</fullName>
    </submittedName>
</protein>
<reference evidence="1" key="1">
    <citation type="submission" date="2020-04" db="EMBL/GenBank/DDBJ databases">
        <authorList>
            <person name="Chiriac C."/>
            <person name="Salcher M."/>
            <person name="Ghai R."/>
            <person name="Kavagutti S V."/>
        </authorList>
    </citation>
    <scope>NUCLEOTIDE SEQUENCE</scope>
</reference>
<gene>
    <name evidence="1" type="ORF">UFOVP520_31</name>
</gene>
<dbReference type="EMBL" id="LR796495">
    <property type="protein sequence ID" value="CAB4148252.1"/>
    <property type="molecule type" value="Genomic_DNA"/>
</dbReference>
<sequence>MKPDERARVIYINCLYYTKEKAMAIQCALYMVQMIIEQKLKIDDKIYWKLVKEEIYLIEI</sequence>
<proteinExistence type="predicted"/>
<name>A0A6J5MPF9_9CAUD</name>